<comment type="caution">
    <text evidence="2">The sequence shown here is derived from an EMBL/GenBank/DDBJ whole genome shotgun (WGS) entry which is preliminary data.</text>
</comment>
<proteinExistence type="predicted"/>
<organism evidence="2 3">
    <name type="scientific">Streptomyces netropsis</name>
    <name type="common">Streptoverticillium netropsis</name>
    <dbReference type="NCBI Taxonomy" id="55404"/>
    <lineage>
        <taxon>Bacteria</taxon>
        <taxon>Bacillati</taxon>
        <taxon>Actinomycetota</taxon>
        <taxon>Actinomycetes</taxon>
        <taxon>Kitasatosporales</taxon>
        <taxon>Streptomycetaceae</taxon>
        <taxon>Streptomyces</taxon>
    </lineage>
</organism>
<sequence length="104" mass="10739">MRHEPPPDGRLGPMAPHIPADLFRQAQADGRPIVIVQTADPARPARSHLGPVLIGLAVAFAAMGMVAAAIALCEFAVRTAAVIGSLSGPITLGLGLKLFNPKSK</sequence>
<gene>
    <name evidence="2" type="ORF">FHS38_005999</name>
</gene>
<keyword evidence="1" id="KW-1133">Transmembrane helix</keyword>
<evidence type="ECO:0000313" key="3">
    <source>
        <dbReference type="Proteomes" id="UP000556436"/>
    </source>
</evidence>
<dbReference type="EMBL" id="JACHJG010000016">
    <property type="protein sequence ID" value="MBB4889921.1"/>
    <property type="molecule type" value="Genomic_DNA"/>
</dbReference>
<reference evidence="2 3" key="1">
    <citation type="submission" date="2020-08" db="EMBL/GenBank/DDBJ databases">
        <title>Genomic Encyclopedia of Type Strains, Phase III (KMG-III): the genomes of soil and plant-associated and newly described type strains.</title>
        <authorList>
            <person name="Whitman W."/>
        </authorList>
    </citation>
    <scope>NUCLEOTIDE SEQUENCE [LARGE SCALE GENOMIC DNA]</scope>
    <source>
        <strain evidence="2 3">CECT 3265</strain>
    </source>
</reference>
<protein>
    <submittedName>
        <fullName evidence="2">Uncharacterized protein</fullName>
    </submittedName>
</protein>
<evidence type="ECO:0000313" key="2">
    <source>
        <dbReference type="EMBL" id="MBB4889921.1"/>
    </source>
</evidence>
<feature type="transmembrane region" description="Helical" evidence="1">
    <location>
        <begin position="78"/>
        <end position="99"/>
    </location>
</feature>
<keyword evidence="1" id="KW-0812">Transmembrane</keyword>
<dbReference type="Proteomes" id="UP000556436">
    <property type="component" value="Unassembled WGS sequence"/>
</dbReference>
<keyword evidence="3" id="KW-1185">Reference proteome</keyword>
<feature type="transmembrane region" description="Helical" evidence="1">
    <location>
        <begin position="52"/>
        <end position="72"/>
    </location>
</feature>
<evidence type="ECO:0000256" key="1">
    <source>
        <dbReference type="SAM" id="Phobius"/>
    </source>
</evidence>
<name>A0A7W7LHY9_STRNE</name>
<keyword evidence="1" id="KW-0472">Membrane</keyword>
<dbReference type="RefSeq" id="WP_184738728.1">
    <property type="nucleotide sequence ID" value="NZ_JACHJG010000016.1"/>
</dbReference>
<accession>A0A7W7LHY9</accession>
<dbReference type="AlphaFoldDB" id="A0A7W7LHY9"/>